<dbReference type="Pfam" id="PF15370">
    <property type="entry name" value="NOPCHAP1"/>
    <property type="match status" value="1"/>
</dbReference>
<dbReference type="Proteomes" id="UP000223968">
    <property type="component" value="Unassembled WGS sequence"/>
</dbReference>
<reference evidence="2 3" key="1">
    <citation type="submission" date="2017-10" db="EMBL/GenBank/DDBJ databases">
        <title>Comparative genomics in systemic dimorphic fungi from Ajellomycetaceae.</title>
        <authorList>
            <person name="Munoz J.F."/>
            <person name="Mcewen J.G."/>
            <person name="Clay O.K."/>
            <person name="Cuomo C.A."/>
        </authorList>
    </citation>
    <scope>NUCLEOTIDE SEQUENCE [LARGE SCALE GENOMIC DNA]</scope>
    <source>
        <strain evidence="2 3">UAMH5409</strain>
    </source>
</reference>
<evidence type="ECO:0000256" key="1">
    <source>
        <dbReference type="SAM" id="MobiDB-lite"/>
    </source>
</evidence>
<name>A0A2B7Y8R4_9EURO</name>
<proteinExistence type="predicted"/>
<accession>A0A2B7Y8R4</accession>
<evidence type="ECO:0000313" key="3">
    <source>
        <dbReference type="Proteomes" id="UP000223968"/>
    </source>
</evidence>
<keyword evidence="3" id="KW-1185">Reference proteome</keyword>
<dbReference type="PANTHER" id="PTHR38489">
    <property type="entry name" value="HISTONE CHAPERONE DOMAIN-CONTAINING PROTEIN"/>
    <property type="match status" value="1"/>
</dbReference>
<dbReference type="AlphaFoldDB" id="A0A2B7Y8R4"/>
<evidence type="ECO:0000313" key="2">
    <source>
        <dbReference type="EMBL" id="PGH17635.1"/>
    </source>
</evidence>
<organism evidence="2 3">
    <name type="scientific">Helicocarpus griseus UAMH5409</name>
    <dbReference type="NCBI Taxonomy" id="1447875"/>
    <lineage>
        <taxon>Eukaryota</taxon>
        <taxon>Fungi</taxon>
        <taxon>Dikarya</taxon>
        <taxon>Ascomycota</taxon>
        <taxon>Pezizomycotina</taxon>
        <taxon>Eurotiomycetes</taxon>
        <taxon>Eurotiomycetidae</taxon>
        <taxon>Onygenales</taxon>
        <taxon>Ajellomycetaceae</taxon>
        <taxon>Helicocarpus</taxon>
    </lineage>
</organism>
<sequence length="263" mass="28260">MAGSITPTKKRSLEDEMEATVQPGSQSKRSKLEEASTGCSSPCDSSSSSCESSCDSNSEDDSDATIPQTLAFRSRAPLQEQFDDETSSSGESESSISSSCSSSSSSDSESESESDDVVNTSTADDIIPIPERPPHLKPSIGRLDGSTLRDRLTSFLPELQAANEELEKEIAAGNVPRVELDHDKDAEDGQYIEMNLGLGVLEEKGDDTISDTSSESESTVSYEEDNNNEKETQPKARGDTNVLNKLMGNKSKTKRPNIEEVAS</sequence>
<comment type="caution">
    <text evidence="2">The sequence shown here is derived from an EMBL/GenBank/DDBJ whole genome shotgun (WGS) entry which is preliminary data.</text>
</comment>
<feature type="compositionally biased region" description="Low complexity" evidence="1">
    <location>
        <begin position="87"/>
        <end position="107"/>
    </location>
</feature>
<dbReference type="OrthoDB" id="1112980at2759"/>
<feature type="compositionally biased region" description="Low complexity" evidence="1">
    <location>
        <begin position="39"/>
        <end position="56"/>
    </location>
</feature>
<dbReference type="PANTHER" id="PTHR38489:SF1">
    <property type="entry name" value="HISTONE CHAPERONE DOMAIN-CONTAINING PROTEIN"/>
    <property type="match status" value="1"/>
</dbReference>
<feature type="compositionally biased region" description="Basic and acidic residues" evidence="1">
    <location>
        <begin position="227"/>
        <end position="238"/>
    </location>
</feature>
<dbReference type="GO" id="GO:0000492">
    <property type="term" value="P:box C/D snoRNP assembly"/>
    <property type="evidence" value="ECO:0007669"/>
    <property type="project" value="InterPro"/>
</dbReference>
<dbReference type="InterPro" id="IPR027921">
    <property type="entry name" value="NOPCHAP1"/>
</dbReference>
<dbReference type="EMBL" id="PDNB01000009">
    <property type="protein sequence ID" value="PGH17635.1"/>
    <property type="molecule type" value="Genomic_DNA"/>
</dbReference>
<feature type="region of interest" description="Disordered" evidence="1">
    <location>
        <begin position="201"/>
        <end position="263"/>
    </location>
</feature>
<gene>
    <name evidence="2" type="ORF">AJ79_00997</name>
</gene>
<dbReference type="STRING" id="1447875.A0A2B7Y8R4"/>
<feature type="region of interest" description="Disordered" evidence="1">
    <location>
        <begin position="1"/>
        <end position="145"/>
    </location>
</feature>
<protein>
    <submittedName>
        <fullName evidence="2">Uncharacterized protein</fullName>
    </submittedName>
</protein>
<feature type="compositionally biased region" description="Low complexity" evidence="1">
    <location>
        <begin position="210"/>
        <end position="221"/>
    </location>
</feature>